<evidence type="ECO:0000256" key="8">
    <source>
        <dbReference type="SAM" id="MobiDB-lite"/>
    </source>
</evidence>
<feature type="domain" description="Clp1 P-loop" evidence="9">
    <location>
        <begin position="365"/>
        <end position="523"/>
    </location>
</feature>
<dbReference type="OrthoDB" id="2405412at2759"/>
<evidence type="ECO:0000256" key="1">
    <source>
        <dbReference type="ARBA" id="ARBA00011003"/>
    </source>
</evidence>
<evidence type="ECO:0000256" key="3">
    <source>
        <dbReference type="ARBA" id="ARBA00019824"/>
    </source>
</evidence>
<dbReference type="AlphaFoldDB" id="A0A0C3L5R5"/>
<evidence type="ECO:0000313" key="11">
    <source>
        <dbReference type="Proteomes" id="UP000054248"/>
    </source>
</evidence>
<evidence type="ECO:0000313" key="10">
    <source>
        <dbReference type="EMBL" id="KIO29173.1"/>
    </source>
</evidence>
<keyword evidence="11" id="KW-1185">Reference proteome</keyword>
<dbReference type="GO" id="GO:0051731">
    <property type="term" value="F:polynucleotide 5'-hydroxyl-kinase activity"/>
    <property type="evidence" value="ECO:0007669"/>
    <property type="project" value="InterPro"/>
</dbReference>
<feature type="compositionally biased region" description="Acidic residues" evidence="8">
    <location>
        <begin position="129"/>
        <end position="138"/>
    </location>
</feature>
<organism evidence="10 11">
    <name type="scientific">Tulasnella calospora MUT 4182</name>
    <dbReference type="NCBI Taxonomy" id="1051891"/>
    <lineage>
        <taxon>Eukaryota</taxon>
        <taxon>Fungi</taxon>
        <taxon>Dikarya</taxon>
        <taxon>Basidiomycota</taxon>
        <taxon>Agaricomycotina</taxon>
        <taxon>Agaricomycetes</taxon>
        <taxon>Cantharellales</taxon>
        <taxon>Tulasnellaceae</taxon>
        <taxon>Tulasnella</taxon>
    </lineage>
</organism>
<gene>
    <name evidence="10" type="ORF">M407DRAFT_21741</name>
</gene>
<reference evidence="11" key="2">
    <citation type="submission" date="2015-01" db="EMBL/GenBank/DDBJ databases">
        <title>Evolutionary Origins and Diversification of the Mycorrhizal Mutualists.</title>
        <authorList>
            <consortium name="DOE Joint Genome Institute"/>
            <consortium name="Mycorrhizal Genomics Consortium"/>
            <person name="Kohler A."/>
            <person name="Kuo A."/>
            <person name="Nagy L.G."/>
            <person name="Floudas D."/>
            <person name="Copeland A."/>
            <person name="Barry K.W."/>
            <person name="Cichocki N."/>
            <person name="Veneault-Fourrey C."/>
            <person name="LaButti K."/>
            <person name="Lindquist E.A."/>
            <person name="Lipzen A."/>
            <person name="Lundell T."/>
            <person name="Morin E."/>
            <person name="Murat C."/>
            <person name="Riley R."/>
            <person name="Ohm R."/>
            <person name="Sun H."/>
            <person name="Tunlid A."/>
            <person name="Henrissat B."/>
            <person name="Grigoriev I.V."/>
            <person name="Hibbett D.S."/>
            <person name="Martin F."/>
        </authorList>
    </citation>
    <scope>NUCLEOTIDE SEQUENCE [LARGE SCALE GENOMIC DNA]</scope>
    <source>
        <strain evidence="11">MUT 4182</strain>
    </source>
</reference>
<dbReference type="Pfam" id="PF16575">
    <property type="entry name" value="CLP1_P"/>
    <property type="match status" value="1"/>
</dbReference>
<reference evidence="10 11" key="1">
    <citation type="submission" date="2014-04" db="EMBL/GenBank/DDBJ databases">
        <authorList>
            <consortium name="DOE Joint Genome Institute"/>
            <person name="Kuo A."/>
            <person name="Girlanda M."/>
            <person name="Perotto S."/>
            <person name="Kohler A."/>
            <person name="Nagy L.G."/>
            <person name="Floudas D."/>
            <person name="Copeland A."/>
            <person name="Barry K.W."/>
            <person name="Cichocki N."/>
            <person name="Veneault-Fourrey C."/>
            <person name="LaButti K."/>
            <person name="Lindquist E.A."/>
            <person name="Lipzen A."/>
            <person name="Lundell T."/>
            <person name="Morin E."/>
            <person name="Murat C."/>
            <person name="Sun H."/>
            <person name="Tunlid A."/>
            <person name="Henrissat B."/>
            <person name="Grigoriev I.V."/>
            <person name="Hibbett D.S."/>
            <person name="Martin F."/>
            <person name="Nordberg H.P."/>
            <person name="Cantor M.N."/>
            <person name="Hua S.X."/>
        </authorList>
    </citation>
    <scope>NUCLEOTIDE SEQUENCE [LARGE SCALE GENOMIC DNA]</scope>
    <source>
        <strain evidence="10 11">MUT 4182</strain>
    </source>
</reference>
<evidence type="ECO:0000256" key="4">
    <source>
        <dbReference type="ARBA" id="ARBA00022679"/>
    </source>
</evidence>
<feature type="compositionally biased region" description="Polar residues" evidence="8">
    <location>
        <begin position="73"/>
        <end position="96"/>
    </location>
</feature>
<feature type="region of interest" description="Disordered" evidence="8">
    <location>
        <begin position="778"/>
        <end position="799"/>
    </location>
</feature>
<protein>
    <recommendedName>
        <fullName evidence="3">Polynucleotide 5'-hydroxyl-kinase GRC3</fullName>
    </recommendedName>
    <alternativeName>
        <fullName evidence="2">Polynucleotide 5'-hydroxyl-kinase grc3</fullName>
    </alternativeName>
</protein>
<feature type="region of interest" description="Disordered" evidence="8">
    <location>
        <begin position="1"/>
        <end position="154"/>
    </location>
</feature>
<evidence type="ECO:0000256" key="5">
    <source>
        <dbReference type="ARBA" id="ARBA00022741"/>
    </source>
</evidence>
<evidence type="ECO:0000259" key="9">
    <source>
        <dbReference type="Pfam" id="PF16575"/>
    </source>
</evidence>
<keyword evidence="6" id="KW-0418">Kinase</keyword>
<dbReference type="PANTHER" id="PTHR12755">
    <property type="entry name" value="CLEAVAGE/POLYADENYLATION FACTOR IA SUBUNIT CLP1P"/>
    <property type="match status" value="1"/>
</dbReference>
<dbReference type="EMBL" id="KN822986">
    <property type="protein sequence ID" value="KIO29173.1"/>
    <property type="molecule type" value="Genomic_DNA"/>
</dbReference>
<dbReference type="InterPro" id="IPR027417">
    <property type="entry name" value="P-loop_NTPase"/>
</dbReference>
<dbReference type="InterPro" id="IPR045116">
    <property type="entry name" value="Clp1/Grc3"/>
</dbReference>
<keyword evidence="5" id="KW-0547">Nucleotide-binding</keyword>
<dbReference type="GO" id="GO:0005634">
    <property type="term" value="C:nucleus"/>
    <property type="evidence" value="ECO:0007669"/>
    <property type="project" value="TreeGrafter"/>
</dbReference>
<keyword evidence="7" id="KW-0067">ATP-binding</keyword>
<dbReference type="Proteomes" id="UP000054248">
    <property type="component" value="Unassembled WGS sequence"/>
</dbReference>
<name>A0A0C3L5R5_9AGAM</name>
<dbReference type="GO" id="GO:0000448">
    <property type="term" value="P:cleavage in ITS2 between 5.8S rRNA and LSU-rRNA of tricistronic rRNA transcript (SSU-rRNA, 5.8S rRNA, LSU-rRNA)"/>
    <property type="evidence" value="ECO:0007669"/>
    <property type="project" value="TreeGrafter"/>
</dbReference>
<evidence type="ECO:0000256" key="7">
    <source>
        <dbReference type="ARBA" id="ARBA00022840"/>
    </source>
</evidence>
<accession>A0A0C3L5R5</accession>
<evidence type="ECO:0000256" key="6">
    <source>
        <dbReference type="ARBA" id="ARBA00022777"/>
    </source>
</evidence>
<feature type="compositionally biased region" description="Polar residues" evidence="8">
    <location>
        <begin position="40"/>
        <end position="55"/>
    </location>
</feature>
<keyword evidence="4" id="KW-0808">Transferase</keyword>
<dbReference type="GO" id="GO:0005524">
    <property type="term" value="F:ATP binding"/>
    <property type="evidence" value="ECO:0007669"/>
    <property type="project" value="UniProtKB-KW"/>
</dbReference>
<proteinExistence type="inferred from homology"/>
<dbReference type="HOGENOM" id="CLU_010345_0_0_1"/>
<dbReference type="STRING" id="1051891.A0A0C3L5R5"/>
<evidence type="ECO:0000256" key="2">
    <source>
        <dbReference type="ARBA" id="ARBA00018706"/>
    </source>
</evidence>
<sequence>MLSAVAARKAAKKAEQEAKAAEKAAEEDARQQAIQARPGSKSNNTARTGGSTPVTLPTEKTKKRKTPREGETDNSGMSLNQPKAGTSVTNSDTSKPPATRDVSEPAKKKPKRAWSPSQLVVSAGKEHDDGDEDSDNDAVVDSGPSAIGEASNERSYQIGPTYSTFKSIIGQNVFPASFIKSGPSSGTLVILKWAQNETIIFTGAVRLTLIVGYLSVFGTEITPGQSQAIFAPTIGPLPTLRHSRSQNAVVSTEIDLDALKALPKEVGDRWRMGDTVIRLENMSESGIEGLGDVVGACEGMFGGGNEASSGSDLGVEGFHLVLSHQPGIYTFSAPAQWMDAISQLVELPASGPRFEIPRTVALVRGPKRSGKSTFARTMTNSMLSRYEQVAYLDCDIGQPEFGPPGTVGLYIIEVPNFGLPFTHPRRPFAAHHIGSTSPRSNPSHYISAISSLLQVFRVEIQGGRAPPSGLTNHQESSSHCRAATRISSTIPLIINTHGWVKGMGADLARRIEELAQPTHVFELLPRPLDRELDLYGFDGGPSGRSAGERVLLSEVPGATVWGDHATISPSIQAGEPYKVLSLPPGPLPGPGISFNKAEELRDLATMSYFHSQLGTSSWKTDVALSAALPYEVDPAEAFDAIILTGPGSEDVAIEELAKALNGSFVALIEADNPKAILQLPEGRVIPYVQGAPPPDSITSRCLGFGFVRASASPTPTSLQLHIITPLPPTDVARCRVLVKGEIDMPIWASIGSSSSVEGREWRNGRLYGVGWEETPHLVHRRPQGSGPTSKAHVATPIGGEVKKGRKNVRRAAQL</sequence>
<dbReference type="Gene3D" id="3.40.50.300">
    <property type="entry name" value="P-loop containing nucleotide triphosphate hydrolases"/>
    <property type="match status" value="1"/>
</dbReference>
<dbReference type="PANTHER" id="PTHR12755:SF3">
    <property type="entry name" value="POLYNUCLEOTIDE 5'-HYDROXYL-KINASE NOL9"/>
    <property type="match status" value="1"/>
</dbReference>
<comment type="similarity">
    <text evidence="1">Belongs to the Clp1 family. NOL9/GRC3 subfamily.</text>
</comment>
<feature type="compositionally biased region" description="Basic and acidic residues" evidence="8">
    <location>
        <begin position="12"/>
        <end position="30"/>
    </location>
</feature>
<dbReference type="InterPro" id="IPR032319">
    <property type="entry name" value="CLP1_P"/>
</dbReference>